<protein>
    <submittedName>
        <fullName evidence="1">Uncharacterized protein</fullName>
    </submittedName>
</protein>
<dbReference type="InParanoid" id="G5A6D1"/>
<gene>
    <name evidence="1" type="ORF">PHYSODRAFT_305742</name>
</gene>
<dbReference type="KEGG" id="psoj:PHYSODRAFT_305742"/>
<dbReference type="EMBL" id="JH159160">
    <property type="protein sequence ID" value="EGZ08886.1"/>
    <property type="molecule type" value="Genomic_DNA"/>
</dbReference>
<name>G5A6D1_PHYSP</name>
<evidence type="ECO:0000313" key="1">
    <source>
        <dbReference type="EMBL" id="EGZ08886.1"/>
    </source>
</evidence>
<dbReference type="GeneID" id="20642597"/>
<sequence>MHGLRRQGREREQLRPKRFAGKEGNVQYGNLSTDRELLVVLSILKKQRGEKAVALHRHPFHLRLTRLLEADATLLVGVAVPLYLQGCTHIISEIRIKTGLGKVCSTYTQGLTTKHKKTRDHRACEPHADP</sequence>
<dbReference type="RefSeq" id="XP_009535519.1">
    <property type="nucleotide sequence ID" value="XM_009537224.1"/>
</dbReference>
<reference evidence="1 2" key="1">
    <citation type="journal article" date="2006" name="Science">
        <title>Phytophthora genome sequences uncover evolutionary origins and mechanisms of pathogenesis.</title>
        <authorList>
            <person name="Tyler B.M."/>
            <person name="Tripathy S."/>
            <person name="Zhang X."/>
            <person name="Dehal P."/>
            <person name="Jiang R.H."/>
            <person name="Aerts A."/>
            <person name="Arredondo F.D."/>
            <person name="Baxter L."/>
            <person name="Bensasson D."/>
            <person name="Beynon J.L."/>
            <person name="Chapman J."/>
            <person name="Damasceno C.M."/>
            <person name="Dorrance A.E."/>
            <person name="Dou D."/>
            <person name="Dickerman A.W."/>
            <person name="Dubchak I.L."/>
            <person name="Garbelotto M."/>
            <person name="Gijzen M."/>
            <person name="Gordon S.G."/>
            <person name="Govers F."/>
            <person name="Grunwald N.J."/>
            <person name="Huang W."/>
            <person name="Ivors K.L."/>
            <person name="Jones R.W."/>
            <person name="Kamoun S."/>
            <person name="Krampis K."/>
            <person name="Lamour K.H."/>
            <person name="Lee M.K."/>
            <person name="McDonald W.H."/>
            <person name="Medina M."/>
            <person name="Meijer H.J."/>
            <person name="Nordberg E.K."/>
            <person name="Maclean D.J."/>
            <person name="Ospina-Giraldo M.D."/>
            <person name="Morris P.F."/>
            <person name="Phuntumart V."/>
            <person name="Putnam N.H."/>
            <person name="Rash S."/>
            <person name="Rose J.K."/>
            <person name="Sakihama Y."/>
            <person name="Salamov A.A."/>
            <person name="Savidor A."/>
            <person name="Scheuring C.F."/>
            <person name="Smith B.M."/>
            <person name="Sobral B.W."/>
            <person name="Terry A."/>
            <person name="Torto-Alalibo T.A."/>
            <person name="Win J."/>
            <person name="Xu Z."/>
            <person name="Zhang H."/>
            <person name="Grigoriev I.V."/>
            <person name="Rokhsar D.S."/>
            <person name="Boore J.L."/>
        </authorList>
    </citation>
    <scope>NUCLEOTIDE SEQUENCE [LARGE SCALE GENOMIC DNA]</scope>
    <source>
        <strain evidence="1 2">P6497</strain>
    </source>
</reference>
<evidence type="ECO:0000313" key="2">
    <source>
        <dbReference type="Proteomes" id="UP000002640"/>
    </source>
</evidence>
<proteinExistence type="predicted"/>
<dbReference type="Proteomes" id="UP000002640">
    <property type="component" value="Unassembled WGS sequence"/>
</dbReference>
<organism evidence="1 2">
    <name type="scientific">Phytophthora sojae (strain P6497)</name>
    <name type="common">Soybean stem and root rot agent</name>
    <name type="synonym">Phytophthora megasperma f. sp. glycines</name>
    <dbReference type="NCBI Taxonomy" id="1094619"/>
    <lineage>
        <taxon>Eukaryota</taxon>
        <taxon>Sar</taxon>
        <taxon>Stramenopiles</taxon>
        <taxon>Oomycota</taxon>
        <taxon>Peronosporomycetes</taxon>
        <taxon>Peronosporales</taxon>
        <taxon>Peronosporaceae</taxon>
        <taxon>Phytophthora</taxon>
    </lineage>
</organism>
<accession>G5A6D1</accession>
<dbReference type="AlphaFoldDB" id="G5A6D1"/>
<keyword evidence="2" id="KW-1185">Reference proteome</keyword>